<dbReference type="AlphaFoldDB" id="A0A401S2A5"/>
<dbReference type="Proteomes" id="UP000287033">
    <property type="component" value="Unassembled WGS sequence"/>
</dbReference>
<feature type="region of interest" description="Disordered" evidence="1">
    <location>
        <begin position="1"/>
        <end position="35"/>
    </location>
</feature>
<evidence type="ECO:0000313" key="3">
    <source>
        <dbReference type="Proteomes" id="UP000287033"/>
    </source>
</evidence>
<name>A0A401S2A5_CHIPU</name>
<accession>A0A401S2A5</accession>
<evidence type="ECO:0000256" key="1">
    <source>
        <dbReference type="SAM" id="MobiDB-lite"/>
    </source>
</evidence>
<comment type="caution">
    <text evidence="2">The sequence shown here is derived from an EMBL/GenBank/DDBJ whole genome shotgun (WGS) entry which is preliminary data.</text>
</comment>
<sequence>MNPELRGTRPVTRLHGNRSPALLAAPSSRESWMCQQDGGGTLRAVLTRNGQEDGGHQIRQPGPSERRANPSRSSPVRPGPACKCPLDGCLLC</sequence>
<reference evidence="2 3" key="1">
    <citation type="journal article" date="2018" name="Nat. Ecol. Evol.">
        <title>Shark genomes provide insights into elasmobranch evolution and the origin of vertebrates.</title>
        <authorList>
            <person name="Hara Y"/>
            <person name="Yamaguchi K"/>
            <person name="Onimaru K"/>
            <person name="Kadota M"/>
            <person name="Koyanagi M"/>
            <person name="Keeley SD"/>
            <person name="Tatsumi K"/>
            <person name="Tanaka K"/>
            <person name="Motone F"/>
            <person name="Kageyama Y"/>
            <person name="Nozu R"/>
            <person name="Adachi N"/>
            <person name="Nishimura O"/>
            <person name="Nakagawa R"/>
            <person name="Tanegashima C"/>
            <person name="Kiyatake I"/>
            <person name="Matsumoto R"/>
            <person name="Murakumo K"/>
            <person name="Nishida K"/>
            <person name="Terakita A"/>
            <person name="Kuratani S"/>
            <person name="Sato K"/>
            <person name="Hyodo S Kuraku.S."/>
        </authorList>
    </citation>
    <scope>NUCLEOTIDE SEQUENCE [LARGE SCALE GENOMIC DNA]</scope>
</reference>
<organism evidence="2 3">
    <name type="scientific">Chiloscyllium punctatum</name>
    <name type="common">Brownbanded bambooshark</name>
    <name type="synonym">Hemiscyllium punctatum</name>
    <dbReference type="NCBI Taxonomy" id="137246"/>
    <lineage>
        <taxon>Eukaryota</taxon>
        <taxon>Metazoa</taxon>
        <taxon>Chordata</taxon>
        <taxon>Craniata</taxon>
        <taxon>Vertebrata</taxon>
        <taxon>Chondrichthyes</taxon>
        <taxon>Elasmobranchii</taxon>
        <taxon>Galeomorphii</taxon>
        <taxon>Galeoidea</taxon>
        <taxon>Orectolobiformes</taxon>
        <taxon>Hemiscylliidae</taxon>
        <taxon>Chiloscyllium</taxon>
    </lineage>
</organism>
<proteinExistence type="predicted"/>
<keyword evidence="3" id="KW-1185">Reference proteome</keyword>
<protein>
    <submittedName>
        <fullName evidence="2">Uncharacterized protein</fullName>
    </submittedName>
</protein>
<dbReference type="EMBL" id="BEZZ01000060">
    <property type="protein sequence ID" value="GCC24543.1"/>
    <property type="molecule type" value="Genomic_DNA"/>
</dbReference>
<feature type="region of interest" description="Disordered" evidence="1">
    <location>
        <begin position="48"/>
        <end position="80"/>
    </location>
</feature>
<gene>
    <name evidence="2" type="ORF">chiPu_0002945</name>
</gene>
<evidence type="ECO:0000313" key="2">
    <source>
        <dbReference type="EMBL" id="GCC24543.1"/>
    </source>
</evidence>